<name>A0A7G9GGJ6_9FIRM</name>
<evidence type="ECO:0000256" key="1">
    <source>
        <dbReference type="ARBA" id="ARBA00006754"/>
    </source>
</evidence>
<organism evidence="4 5">
    <name type="scientific">Wansuia hejianensis</name>
    <dbReference type="NCBI Taxonomy" id="2763667"/>
    <lineage>
        <taxon>Bacteria</taxon>
        <taxon>Bacillati</taxon>
        <taxon>Bacillota</taxon>
        <taxon>Clostridia</taxon>
        <taxon>Lachnospirales</taxon>
        <taxon>Lachnospiraceae</taxon>
        <taxon>Wansuia</taxon>
    </lineage>
</organism>
<dbReference type="EMBL" id="CP060635">
    <property type="protein sequence ID" value="QNM09928.1"/>
    <property type="molecule type" value="Genomic_DNA"/>
</dbReference>
<dbReference type="InterPro" id="IPR025736">
    <property type="entry name" value="PucR_C-HTH_dom"/>
</dbReference>
<dbReference type="KEGG" id="whj:H9Q79_06510"/>
<protein>
    <submittedName>
        <fullName evidence="4">Helix-turn-helix domain-containing protein</fullName>
    </submittedName>
</protein>
<dbReference type="Pfam" id="PF13556">
    <property type="entry name" value="HTH_30"/>
    <property type="match status" value="1"/>
</dbReference>
<dbReference type="InterPro" id="IPR051448">
    <property type="entry name" value="CdaR-like_regulators"/>
</dbReference>
<feature type="domain" description="PucR C-terminal helix-turn-helix" evidence="2">
    <location>
        <begin position="443"/>
        <end position="500"/>
    </location>
</feature>
<dbReference type="PANTHER" id="PTHR33744">
    <property type="entry name" value="CARBOHYDRATE DIACID REGULATOR"/>
    <property type="match status" value="1"/>
</dbReference>
<reference evidence="4 5" key="1">
    <citation type="submission" date="2020-08" db="EMBL/GenBank/DDBJ databases">
        <authorList>
            <person name="Liu C."/>
            <person name="Sun Q."/>
        </authorList>
    </citation>
    <scope>NUCLEOTIDE SEQUENCE [LARGE SCALE GENOMIC DNA]</scope>
    <source>
        <strain evidence="4 5">NSJ-29</strain>
    </source>
</reference>
<dbReference type="Pfam" id="PF17853">
    <property type="entry name" value="GGDEF_2"/>
    <property type="match status" value="1"/>
</dbReference>
<dbReference type="Gene3D" id="1.10.10.2840">
    <property type="entry name" value="PucR C-terminal helix-turn-helix domain"/>
    <property type="match status" value="1"/>
</dbReference>
<dbReference type="InterPro" id="IPR041522">
    <property type="entry name" value="CdaR_GGDEF"/>
</dbReference>
<comment type="similarity">
    <text evidence="1">Belongs to the CdaR family.</text>
</comment>
<keyword evidence="5" id="KW-1185">Reference proteome</keyword>
<sequence>MNITAGIVIYSLSLDTTIRTNIEVDQDFEIDSYELWEKGLPQNRVLYIVEKERLLRDLTIWRRKFILCAGWLDEEELEGQELYWICMSGSIGVHEIMGYVQQVFNRYYQWYIRLGTQIRKKESLSELLDTLDEVYKLTGCIATQSMRIVGSSSRFEEFNSWVDGQGMVTLGMVNELVADEDFQEAAKYDDVFLYYNTYQDWYYCYNFKSDGQYQARLLASTENHEKAHGVRRLIQDFGECVSDVYEDYFGQGQYLQSGREMYEMICGLLQGVKVNAGDIRRVLSRYHWEISHHYQVILFQFQEGVSGGVGMAYYKAQIRKLFHDCYVVEEKDRFICIRNLSRSENSASVYEENLPYFLRETLCKAGISNVFDDFSRLHRYCVEAERVLLIGERTDSTKWYYSFPKYVLPYLMEQCTRELQAEQVCHPAITVLQDYDSKNETHLLESLRVFLRERHSITHTAELLEVHRTTLLVRLDRIRQLTGIDFDNYETCLHLMISFEILKLVTECYKM</sequence>
<proteinExistence type="inferred from homology"/>
<feature type="domain" description="CdaR GGDEF-like" evidence="3">
    <location>
        <begin position="278"/>
        <end position="388"/>
    </location>
</feature>
<dbReference type="AlphaFoldDB" id="A0A7G9GGJ6"/>
<evidence type="ECO:0000313" key="5">
    <source>
        <dbReference type="Proteomes" id="UP000515860"/>
    </source>
</evidence>
<dbReference type="RefSeq" id="WP_249329467.1">
    <property type="nucleotide sequence ID" value="NZ_CP060635.1"/>
</dbReference>
<evidence type="ECO:0000259" key="2">
    <source>
        <dbReference type="Pfam" id="PF13556"/>
    </source>
</evidence>
<accession>A0A7G9GGJ6</accession>
<dbReference type="Proteomes" id="UP000515860">
    <property type="component" value="Chromosome"/>
</dbReference>
<evidence type="ECO:0000259" key="3">
    <source>
        <dbReference type="Pfam" id="PF17853"/>
    </source>
</evidence>
<dbReference type="InterPro" id="IPR042070">
    <property type="entry name" value="PucR_C-HTH_sf"/>
</dbReference>
<evidence type="ECO:0000313" key="4">
    <source>
        <dbReference type="EMBL" id="QNM09928.1"/>
    </source>
</evidence>
<gene>
    <name evidence="4" type="ORF">H9Q79_06510</name>
</gene>